<dbReference type="InterPro" id="IPR023170">
    <property type="entry name" value="HhH_base_excis_C"/>
</dbReference>
<evidence type="ECO:0000256" key="9">
    <source>
        <dbReference type="ARBA" id="ARBA00023242"/>
    </source>
</evidence>
<dbReference type="InterPro" id="IPR011257">
    <property type="entry name" value="DNA_glycosylase"/>
</dbReference>
<dbReference type="GO" id="GO:0046872">
    <property type="term" value="F:metal ion binding"/>
    <property type="evidence" value="ECO:0007669"/>
    <property type="project" value="UniProtKB-KW"/>
</dbReference>
<dbReference type="SMART" id="SM00478">
    <property type="entry name" value="ENDO3c"/>
    <property type="match status" value="1"/>
</dbReference>
<feature type="compositionally biased region" description="Basic residues" evidence="10">
    <location>
        <begin position="701"/>
        <end position="724"/>
    </location>
</feature>
<dbReference type="GO" id="GO:0051539">
    <property type="term" value="F:4 iron, 4 sulfur cluster binding"/>
    <property type="evidence" value="ECO:0007669"/>
    <property type="project" value="UniProtKB-KW"/>
</dbReference>
<dbReference type="SUPFAM" id="SSF48150">
    <property type="entry name" value="DNA-glycosylase"/>
    <property type="match status" value="1"/>
</dbReference>
<dbReference type="PANTHER" id="PTHR46213">
    <property type="entry name" value="TRANSCRIPTIONAL ACTIVATOR DEMETER"/>
    <property type="match status" value="1"/>
</dbReference>
<evidence type="ECO:0000256" key="7">
    <source>
        <dbReference type="ARBA" id="ARBA00023014"/>
    </source>
</evidence>
<evidence type="ECO:0000256" key="6">
    <source>
        <dbReference type="ARBA" id="ARBA00023004"/>
    </source>
</evidence>
<evidence type="ECO:0000313" key="12">
    <source>
        <dbReference type="EMBL" id="KAL1193934.1"/>
    </source>
</evidence>
<evidence type="ECO:0000256" key="3">
    <source>
        <dbReference type="ARBA" id="ARBA00005646"/>
    </source>
</evidence>
<evidence type="ECO:0000256" key="10">
    <source>
        <dbReference type="SAM" id="MobiDB-lite"/>
    </source>
</evidence>
<proteinExistence type="inferred from homology"/>
<gene>
    <name evidence="12" type="ORF">V5N11_032054</name>
</gene>
<reference evidence="12 13" key="1">
    <citation type="submission" date="2024-04" db="EMBL/GenBank/DDBJ databases">
        <title>Genome assembly C_amara_ONT_v2.</title>
        <authorList>
            <person name="Yant L."/>
            <person name="Moore C."/>
            <person name="Slenker M."/>
        </authorList>
    </citation>
    <scope>NUCLEOTIDE SEQUENCE [LARGE SCALE GENOMIC DNA]</scope>
    <source>
        <tissue evidence="12">Leaf</tissue>
    </source>
</reference>
<dbReference type="GO" id="GO:0003906">
    <property type="term" value="F:DNA-(apurinic or apyrimidinic site) endonuclease activity"/>
    <property type="evidence" value="ECO:0007669"/>
    <property type="project" value="UniProtKB-ARBA"/>
</dbReference>
<feature type="compositionally biased region" description="Basic residues" evidence="10">
    <location>
        <begin position="203"/>
        <end position="212"/>
    </location>
</feature>
<organism evidence="12 13">
    <name type="scientific">Cardamine amara subsp. amara</name>
    <dbReference type="NCBI Taxonomy" id="228776"/>
    <lineage>
        <taxon>Eukaryota</taxon>
        <taxon>Viridiplantae</taxon>
        <taxon>Streptophyta</taxon>
        <taxon>Embryophyta</taxon>
        <taxon>Tracheophyta</taxon>
        <taxon>Spermatophyta</taxon>
        <taxon>Magnoliopsida</taxon>
        <taxon>eudicotyledons</taxon>
        <taxon>Gunneridae</taxon>
        <taxon>Pentapetalae</taxon>
        <taxon>rosids</taxon>
        <taxon>malvids</taxon>
        <taxon>Brassicales</taxon>
        <taxon>Brassicaceae</taxon>
        <taxon>Cardamineae</taxon>
        <taxon>Cardamine</taxon>
    </lineage>
</organism>
<dbReference type="GO" id="GO:0003677">
    <property type="term" value="F:DNA binding"/>
    <property type="evidence" value="ECO:0007669"/>
    <property type="project" value="UniProtKB-KW"/>
</dbReference>
<dbReference type="InterPro" id="IPR028925">
    <property type="entry name" value="RRM_DME"/>
</dbReference>
<evidence type="ECO:0000256" key="2">
    <source>
        <dbReference type="ARBA" id="ARBA00004123"/>
    </source>
</evidence>
<dbReference type="FunFam" id="1.10.1670.10:FF:000004">
    <property type="entry name" value="DNA glycosylase/AP lyase ROS1"/>
    <property type="match status" value="1"/>
</dbReference>
<dbReference type="GO" id="GO:0005634">
    <property type="term" value="C:nucleus"/>
    <property type="evidence" value="ECO:0007669"/>
    <property type="project" value="UniProtKB-SubCell"/>
</dbReference>
<feature type="compositionally biased region" description="Basic and acidic residues" evidence="10">
    <location>
        <begin position="725"/>
        <end position="738"/>
    </location>
</feature>
<dbReference type="AlphaFoldDB" id="A0ABD0ZRJ6"/>
<feature type="domain" description="HhH-GPD" evidence="11">
    <location>
        <begin position="737"/>
        <end position="911"/>
    </location>
</feature>
<keyword evidence="8" id="KW-0238">DNA-binding</keyword>
<feature type="region of interest" description="Disordered" evidence="10">
    <location>
        <begin position="701"/>
        <end position="738"/>
    </location>
</feature>
<dbReference type="SMART" id="SM00525">
    <property type="entry name" value="FES"/>
    <property type="match status" value="1"/>
</dbReference>
<comment type="cofactor">
    <cofactor evidence="1">
        <name>[4Fe-4S] cluster</name>
        <dbReference type="ChEBI" id="CHEBI:49883"/>
    </cofactor>
</comment>
<dbReference type="PANTHER" id="PTHR46213:SF13">
    <property type="entry name" value="DEMETER-LIKE PROTEIN 2-RELATED"/>
    <property type="match status" value="1"/>
</dbReference>
<dbReference type="Gene3D" id="1.10.1670.10">
    <property type="entry name" value="Helix-hairpin-Helix base-excision DNA repair enzymes (C-terminal)"/>
    <property type="match status" value="1"/>
</dbReference>
<keyword evidence="5" id="KW-0479">Metal-binding</keyword>
<dbReference type="Pfam" id="PF15628">
    <property type="entry name" value="RRM_DME"/>
    <property type="match status" value="1"/>
</dbReference>
<dbReference type="EMBL" id="JBANAX010000773">
    <property type="protein sequence ID" value="KAL1193934.1"/>
    <property type="molecule type" value="Genomic_DNA"/>
</dbReference>
<keyword evidence="4" id="KW-0004">4Fe-4S</keyword>
<feature type="compositionally biased region" description="Low complexity" evidence="10">
    <location>
        <begin position="222"/>
        <end position="242"/>
    </location>
</feature>
<comment type="caution">
    <text evidence="12">The sequence shown here is derived from an EMBL/GenBank/DDBJ whole genome shotgun (WGS) entry which is preliminary data.</text>
</comment>
<evidence type="ECO:0000256" key="1">
    <source>
        <dbReference type="ARBA" id="ARBA00001966"/>
    </source>
</evidence>
<comment type="subcellular location">
    <subcellularLocation>
        <location evidence="2">Nucleus</location>
    </subcellularLocation>
</comment>
<sequence length="1251" mass="142773">MEGEDRDKEARIQVRPEIHGLQQNQSIDHNMQYNHQPESDRRRRFSLEDLPELYNMSCTQLLALANDRVGTSSSLCGSSLIPQSSMDSWINSWKIESNPWMLNPGSSLGINNTGIAAETTIEKPQYNDVSTSKKFIYDLNLTPEEMMSNSSQPTKPEVSPITLETPGKILPETDQEPHQTIKKKRKRERDDDYKAPLKTPKQTLKRKKVRAKVVREGKINRSSSKSGVKKSSAAATATATDTKTSEAVRPKRSTRRSLRYDYDLQEEDEYCGITLASEELPDSTWRIFFNIPKRRRTNGMMRKEIIYPSSEPSNDCLSSTLSLVNTGPTTLMEPEENLPSDSHISQCLGGINDHKKLRRKKSSTVTQSRNFPVPQLKAIVSEMQSKVSRNKRSKRDAIASQLNSRVLQLQWQHQNSTGASSAELWERSISIDAITKLFKEQDINRESPYLTQSRETAVMLHKKAYQEQKALVPHKKDGSVMPYPNAKNFQSKVKVDDETKRVWKLLMVSSQSEGIDGSDEEKKQWWSDERKLFQDRANSFIARMRLVQGNRKFSPWKGSVVDSVVGVFLTQCVTDHASSSVFMNLAAEFPVNEGSCHAEWGSSVTHEVCYPESIIIQEIDDDDEIDAVCSQEASKASEVSISSTNQLKLMLLDPPTNSFETYFGSEASDKVKGDEEEILVQPMCSHQQELKSTFLAPYQVKKTRTKQPIKKKGKKPTTSKRKPAKKEPKESFDWDSLRRQTEIGGKKRERTERTMDTVDWDAIRCTNVNKIADIIRKRGIHIMLSGRIKAFLNRLVQDHGSIDLEWLRDVLPDQAKEYLLSINGLGLKSVECVRLLSLHQVAFPVDTNVGRIAVRLGWVPIQPLPDELQMHLLELYPVLNSVQEYLWPRLCKLDQKTLYELHYHMITFGKVFCTKDKPNCNACPMKAECRHYSSSRASARLALPEPEEKTTVVIHERRRKNVVVKFQESLFLYQEAQRSQNCEPIIEEPDSPEPEYIEHDIEDYPWDTEHGTSKDPWENKDVIPTIMLKKGSGTSKDLVVVSSQEASMPRPKLKTTEKLRTEHLVYELPDDHPILLGFERRETEDSVPYLLAIWTPGETINSIQPPEQRCGSQDSNTLCHDKKCFLCNCIREEKSQTVRGTILIPCRTAMRGGFPLNGTYFQINEVFADHDSSINPIQVPIYLIRNLPLSITYFGSSVSVICRGLSVEAIQFNFRRGYVCVRGFDRKKRTSETLVKRLHCTAAKQKEEDDE</sequence>
<dbReference type="InterPro" id="IPR028924">
    <property type="entry name" value="Perm-CXXC"/>
</dbReference>
<dbReference type="CDD" id="cd00056">
    <property type="entry name" value="ENDO3c"/>
    <property type="match status" value="1"/>
</dbReference>
<dbReference type="Proteomes" id="UP001558713">
    <property type="component" value="Unassembled WGS sequence"/>
</dbReference>
<keyword evidence="7" id="KW-0411">Iron-sulfur</keyword>
<evidence type="ECO:0000313" key="13">
    <source>
        <dbReference type="Proteomes" id="UP001558713"/>
    </source>
</evidence>
<comment type="similarity">
    <text evidence="3">Belongs to the DNA glycosylase family. DEMETER subfamily.</text>
</comment>
<evidence type="ECO:0000256" key="5">
    <source>
        <dbReference type="ARBA" id="ARBA00022723"/>
    </source>
</evidence>
<dbReference type="InterPro" id="IPR003265">
    <property type="entry name" value="HhH-GPD_domain"/>
</dbReference>
<protein>
    <submittedName>
        <fullName evidence="12">DEMETER-like protein 2</fullName>
    </submittedName>
</protein>
<keyword evidence="9" id="KW-0539">Nucleus</keyword>
<keyword evidence="6" id="KW-0408">Iron</keyword>
<feature type="region of interest" description="Disordered" evidence="10">
    <location>
        <begin position="146"/>
        <end position="254"/>
    </location>
</feature>
<evidence type="ECO:0000259" key="11">
    <source>
        <dbReference type="SMART" id="SM00478"/>
    </source>
</evidence>
<accession>A0ABD0ZRJ6</accession>
<evidence type="ECO:0000256" key="4">
    <source>
        <dbReference type="ARBA" id="ARBA00022485"/>
    </source>
</evidence>
<dbReference type="InterPro" id="IPR003651">
    <property type="entry name" value="Endonuclease3_FeS-loop_motif"/>
</dbReference>
<dbReference type="Pfam" id="PF15629">
    <property type="entry name" value="Perm-CXXC"/>
    <property type="match status" value="1"/>
</dbReference>
<evidence type="ECO:0000256" key="8">
    <source>
        <dbReference type="ARBA" id="ARBA00023125"/>
    </source>
</evidence>
<dbReference type="InterPro" id="IPR044811">
    <property type="entry name" value="DME/ROS1"/>
</dbReference>
<keyword evidence="13" id="KW-1185">Reference proteome</keyword>
<dbReference type="GO" id="GO:0019104">
    <property type="term" value="F:DNA N-glycosylase activity"/>
    <property type="evidence" value="ECO:0007669"/>
    <property type="project" value="UniProtKB-ARBA"/>
</dbReference>
<name>A0ABD0ZRJ6_CARAN</name>